<evidence type="ECO:0000256" key="1">
    <source>
        <dbReference type="ARBA" id="ARBA00008791"/>
    </source>
</evidence>
<comment type="subcellular location">
    <subcellularLocation>
        <location evidence="2">Cytoplasm</location>
    </subcellularLocation>
</comment>
<dbReference type="EMBL" id="QOQW01000030">
    <property type="protein sequence ID" value="RCK77939.1"/>
    <property type="molecule type" value="Genomic_DNA"/>
</dbReference>
<dbReference type="AlphaFoldDB" id="A0A367ZJM8"/>
<evidence type="ECO:0000259" key="3">
    <source>
        <dbReference type="Pfam" id="PF00582"/>
    </source>
</evidence>
<dbReference type="InterPro" id="IPR006015">
    <property type="entry name" value="Universal_stress_UspA"/>
</dbReference>
<comment type="similarity">
    <text evidence="1 2">Belongs to the universal stress protein A family.</text>
</comment>
<feature type="domain" description="UspA" evidence="3">
    <location>
        <begin position="1"/>
        <end position="138"/>
    </location>
</feature>
<reference evidence="4 5" key="1">
    <citation type="submission" date="2018-05" db="EMBL/GenBank/DDBJ databases">
        <title>A metagenomic window into the 2 km-deep terrestrial subsurface aquifer revealed taxonomically and functionally diverse microbial community comprising novel uncultured bacterial lineages.</title>
        <authorList>
            <person name="Kadnikov V.V."/>
            <person name="Mardanov A.V."/>
            <person name="Beletsky A.V."/>
            <person name="Banks D."/>
            <person name="Pimenov N.V."/>
            <person name="Frank Y.A."/>
            <person name="Karnachuk O.V."/>
            <person name="Ravin N.V."/>
        </authorList>
    </citation>
    <scope>NUCLEOTIDE SEQUENCE [LARGE SCALE GENOMIC DNA]</scope>
    <source>
        <strain evidence="4">BY5</strain>
    </source>
</reference>
<dbReference type="InterPro" id="IPR014729">
    <property type="entry name" value="Rossmann-like_a/b/a_fold"/>
</dbReference>
<keyword evidence="2" id="KW-0963">Cytoplasm</keyword>
<evidence type="ECO:0000256" key="2">
    <source>
        <dbReference type="PIRNR" id="PIRNR006276"/>
    </source>
</evidence>
<dbReference type="SUPFAM" id="SSF52402">
    <property type="entry name" value="Adenine nucleotide alpha hydrolases-like"/>
    <property type="match status" value="1"/>
</dbReference>
<dbReference type="PANTHER" id="PTHR46268">
    <property type="entry name" value="STRESS RESPONSE PROTEIN NHAX"/>
    <property type="match status" value="1"/>
</dbReference>
<dbReference type="Gene3D" id="3.40.50.620">
    <property type="entry name" value="HUPs"/>
    <property type="match status" value="1"/>
</dbReference>
<dbReference type="PANTHER" id="PTHR46268:SF6">
    <property type="entry name" value="UNIVERSAL STRESS PROTEIN UP12"/>
    <property type="match status" value="1"/>
</dbReference>
<organism evidence="4 5">
    <name type="scientific">Candidatus Ozemobacter sibiricus</name>
    <dbReference type="NCBI Taxonomy" id="2268124"/>
    <lineage>
        <taxon>Bacteria</taxon>
        <taxon>Candidatus Ozemobacteria</taxon>
        <taxon>Candidatus Ozemobacterales</taxon>
        <taxon>Candidatus Ozemobacteraceae</taxon>
        <taxon>Candidatus Ozemobacter</taxon>
    </lineage>
</organism>
<comment type="caution">
    <text evidence="4">The sequence shown here is derived from an EMBL/GenBank/DDBJ whole genome shotgun (WGS) entry which is preliminary data.</text>
</comment>
<dbReference type="Proteomes" id="UP000252355">
    <property type="component" value="Unassembled WGS sequence"/>
</dbReference>
<evidence type="ECO:0000313" key="5">
    <source>
        <dbReference type="Proteomes" id="UP000252355"/>
    </source>
</evidence>
<evidence type="ECO:0000313" key="4">
    <source>
        <dbReference type="EMBL" id="RCK77939.1"/>
    </source>
</evidence>
<proteinExistence type="inferred from homology"/>
<dbReference type="PRINTS" id="PR01438">
    <property type="entry name" value="UNVRSLSTRESS"/>
</dbReference>
<dbReference type="Pfam" id="PF00582">
    <property type="entry name" value="Usp"/>
    <property type="match status" value="1"/>
</dbReference>
<sequence>MIKRILAAYDSSEQALKAFQFALDLAAKFQAELLVLAVARPPEPAEDVEIGAVLDTAREFYREHFQMLREVAAAQNLTIDPTIRVGHPADQILRMAEEEQVDLIVMGHRGKNFVERWLMGSVSDRVLNHAPCAVTIVR</sequence>
<dbReference type="GO" id="GO:0005737">
    <property type="term" value="C:cytoplasm"/>
    <property type="evidence" value="ECO:0007669"/>
    <property type="project" value="UniProtKB-SubCell"/>
</dbReference>
<dbReference type="InterPro" id="IPR006016">
    <property type="entry name" value="UspA"/>
</dbReference>
<dbReference type="PIRSF" id="PIRSF006276">
    <property type="entry name" value="UspA"/>
    <property type="match status" value="1"/>
</dbReference>
<dbReference type="CDD" id="cd00293">
    <property type="entry name" value="USP-like"/>
    <property type="match status" value="1"/>
</dbReference>
<name>A0A367ZJM8_9BACT</name>
<accession>A0A367ZJM8</accession>
<gene>
    <name evidence="4" type="ORF">OZSIB_1977</name>
</gene>
<protein>
    <recommendedName>
        <fullName evidence="2">Universal stress protein</fullName>
    </recommendedName>
</protein>